<dbReference type="InterPro" id="IPR035986">
    <property type="entry name" value="PKD_dom_sf"/>
</dbReference>
<dbReference type="Pfam" id="PF13573">
    <property type="entry name" value="SprB"/>
    <property type="match status" value="3"/>
</dbReference>
<dbReference type="SMART" id="SM00089">
    <property type="entry name" value="PKD"/>
    <property type="match status" value="1"/>
</dbReference>
<dbReference type="Proteomes" id="UP001595805">
    <property type="component" value="Unassembled WGS sequence"/>
</dbReference>
<dbReference type="SUPFAM" id="SSF49899">
    <property type="entry name" value="Concanavalin A-like lectins/glucanases"/>
    <property type="match status" value="1"/>
</dbReference>
<dbReference type="InterPro" id="IPR022409">
    <property type="entry name" value="PKD/Chitinase_dom"/>
</dbReference>
<evidence type="ECO:0000313" key="3">
    <source>
        <dbReference type="EMBL" id="MFC3879715.1"/>
    </source>
</evidence>
<dbReference type="RefSeq" id="WP_377904397.1">
    <property type="nucleotide sequence ID" value="NZ_JBHRZS010000006.1"/>
</dbReference>
<comment type="caution">
    <text evidence="3">The sequence shown here is derived from an EMBL/GenBank/DDBJ whole genome shotgun (WGS) entry which is preliminary data.</text>
</comment>
<evidence type="ECO:0000256" key="1">
    <source>
        <dbReference type="SAM" id="SignalP"/>
    </source>
</evidence>
<dbReference type="Gene3D" id="2.60.120.200">
    <property type="match status" value="1"/>
</dbReference>
<gene>
    <name evidence="3" type="ORF">ACFOSV_05990</name>
</gene>
<dbReference type="Pfam" id="PF13585">
    <property type="entry name" value="CHU_C"/>
    <property type="match status" value="1"/>
</dbReference>
<reference evidence="4" key="1">
    <citation type="journal article" date="2019" name="Int. J. Syst. Evol. Microbiol.">
        <title>The Global Catalogue of Microorganisms (GCM) 10K type strain sequencing project: providing services to taxonomists for standard genome sequencing and annotation.</title>
        <authorList>
            <consortium name="The Broad Institute Genomics Platform"/>
            <consortium name="The Broad Institute Genome Sequencing Center for Infectious Disease"/>
            <person name="Wu L."/>
            <person name="Ma J."/>
        </authorList>
    </citation>
    <scope>NUCLEOTIDE SEQUENCE [LARGE SCALE GENOMIC DNA]</scope>
    <source>
        <strain evidence="4">CCUG 60523</strain>
    </source>
</reference>
<dbReference type="Gene3D" id="2.60.40.10">
    <property type="entry name" value="Immunoglobulins"/>
    <property type="match status" value="1"/>
</dbReference>
<feature type="domain" description="PKD" evidence="2">
    <location>
        <begin position="2448"/>
        <end position="2510"/>
    </location>
</feature>
<dbReference type="EMBL" id="JBHRZS010000006">
    <property type="protein sequence ID" value="MFC3879715.1"/>
    <property type="molecule type" value="Genomic_DNA"/>
</dbReference>
<protein>
    <submittedName>
        <fullName evidence="3">PKD domain-containing protein</fullName>
    </submittedName>
</protein>
<dbReference type="CDD" id="cd00146">
    <property type="entry name" value="PKD"/>
    <property type="match status" value="1"/>
</dbReference>
<organism evidence="3 4">
    <name type="scientific">Algoriphagus namhaensis</name>
    <dbReference type="NCBI Taxonomy" id="915353"/>
    <lineage>
        <taxon>Bacteria</taxon>
        <taxon>Pseudomonadati</taxon>
        <taxon>Bacteroidota</taxon>
        <taxon>Cytophagia</taxon>
        <taxon>Cytophagales</taxon>
        <taxon>Cyclobacteriaceae</taxon>
        <taxon>Algoriphagus</taxon>
    </lineage>
</organism>
<dbReference type="SUPFAM" id="SSF49299">
    <property type="entry name" value="PKD domain"/>
    <property type="match status" value="1"/>
</dbReference>
<dbReference type="InterPro" id="IPR013783">
    <property type="entry name" value="Ig-like_fold"/>
</dbReference>
<dbReference type="PROSITE" id="PS50093">
    <property type="entry name" value="PKD"/>
    <property type="match status" value="1"/>
</dbReference>
<evidence type="ECO:0000313" key="4">
    <source>
        <dbReference type="Proteomes" id="UP001595805"/>
    </source>
</evidence>
<keyword evidence="4" id="KW-1185">Reference proteome</keyword>
<name>A0ABV8AQ36_9BACT</name>
<dbReference type="InterPro" id="IPR000601">
    <property type="entry name" value="PKD_dom"/>
</dbReference>
<sequence length="2603" mass="275040">MVRKYTGRHLFLFVFLLLGIATMSSHAQVVIPRDGFPYCEPFTGSTTRINTEFGGSALLTSGTIDGAGSGVLRLTNNDPDQTGYVFVDLPFSSAYGIKTSFEYFAYDPADPLEGPGDGFSFFLFDGTIGPNDNTPPSNPNEFEIGGLGGSLGYSPLRYSGGSFAGGYGLKGAYMGIGLDERGNWGNQYEGKLGGFEAPFSYGSGLSPAFFPRYPNSIAIRGPVVAADVTRDNGMTGAGAGFPASFPDPPTYLSYPFIDGKIVFNDPSDPYPFDVLNSSFFLPASQRFTIGAPNRVIDCSVDGYRKVFIDLRPTGSGTYTINMEVLVTTPTGQQVVPIFNNVNYPYTSPQNLKVGFAAATGAAKRSIHEIRNVTVEVSSIDPILAPAPPDLDETVCFAEDLTFDFSVSLPAANQFIRCLQLYETNPGPPDNSPNPAGDAAVGNCALSGVCADKCDPNNQTITVAGVGTFESILGELNDQNFNQERDEAEILFTPDPSFRGTHTIFYTVIDNYGLTSMPRTVTVTVNPFPSIDSSGAIIGPTCNGQNDGSITDVVLNDLVPGYVFRWEDQFGNVLPASNYTVSETTVGAYIQATVGVSGVNLGQYTLIISNPVTNNICEDSFSFDVTDERGTPVIVDVDDQQVCEGSTVSFVPRIDPIYGISATFLWYKDNGKTQPITNGLVEGAVSYSVDGNGVLTITGLPQNAAPFQYYVEVAADPSQNLCATPPGNLKEVQALIVPPLGLSATVVDDLCRESTGSITVNASGGFGTYEYSLDGGPFQSGNVFAGLLPGTYTIDVSAGTNCVGTITETIDGPSSALSTNFISSTVPSCGLDNGEIVFEVLGGTPAYSIQLNGQPLSSFNFTTSGNTYTVSDVPPAATYTIDIRDQNSCLVSIADIPFAAIPIPAFDVNDDLVCPGESAELIPQVVELGNAANLSYAWEDENGNAISNGTTNGVTYLIDSSTGQLTVTGLPERVNPYEFSLYISGDNLCSNDPIVSEVAIRPSPAIDRADLIDVSCFSGNDGQITLVPVDAVAAAEYEYSIDGGATYQSSASFGGLTAGTYNFTIRNTVTGCISTLDNVDVNEPSELTLSFIQVIQPACGVDNGLLEIDFGGGTPIYTLEMFVDGSSTPAFSDTDATAPITIQDLAPGDYEIRITDANSCVISITETLIDDAGIAITVDPMTSEICEGQITSLTPIISTTGNPNLTWHKDAAATDAIVSSPTPDSDGIIYTIDPTTLELTLEGLPSGNFTYYLVAEGPGYCPNPPFEGTVTVFDALDASATTTNEICFQAADGTLTINATGADGNYEYSLDGGAFVSSNQFTGLAPGDYTIDVRSGNGCSFSFVQTIEGPSAAIAATADVLRSSCSEANGSIENLTITGGWGGYSIEWRRGSSTGTIVTGDLTGALNLLPDTYFAIITDSEGCEAVFDFLVEEQPLPNFEVTQFETCEGNDVVLTPVNTVSGSSPTDIFWYKDAALTMPIQAGVDPADPAISYSISGSGELTISGLPGSVTPYTYYLNVVCGDQIVEGIAQVNPLPTPVFEVTDALCFGESNGTIVLDPSSLGEYGSTNYSFTILETGETNTSGEFLSLAAGTYEMQIVNTNTNCEASQSFTITEPDVLAISNTQFESPICEPNNGSIYWEIEGGTTPYSYTLEENGTVVTGVTVVSSGNGFTITGLTGGDYTLTATDANGCQVTTDYSLINQVSPEFTVQGAEICEGEVAILTPEIIELGVPISIPQFTWYLDAQGNNSISDGDSDPNLSGVSYSVSSTGEISISGLPTSGTAYTYYLGVTGPNTCDQSLIPVEVRVNPIPSVVFETDPEICFGAADGKIRVQSGGNSDYLYEVVGVNTFDESSLAAFDFAPGTYQIEVTNSTTGCLDTFEVMVDGPAQALAINPLQSIDPGCGADIGVITTTVTGGWAPYQINVYRDGSQVQSFVSTTNSIRVENLAPGDYYLEVIDAEGCSIDSDTVTLVYGPSQVLVDDIEICEGESAVLTPQVNPAASGVAYEWYYDAGLVNPLVSSPSPDVNGHIITIANNGVLTIDGLDANDSPVSYYVIAVGTDVCPGFVANPSIGVFDEPTLTFVAEDEQCFGEQGRITLTGAGGSGTYEYSLDGVNFQSSNVFDVIPGTYSAWVSSGGCASFVDGIVVDGPGAPINVTSINSSNPVCNTDSGSISFDVSGGYGGFDVLVFRNGQSFTTVQPSNGTIELIDLGPGDYSFEIRDSGGCIFQVASPVVLVEELTPLTTTDDEICEGETATITASTSQTGITPTFTWYFDAAGTQPVPNGAQNGVTYQVGTDGSLTVDGLLDDASPYTYYVGVGGAGVCPPPLVPARITVAGIPNLRVSNPSIVCDPAGTVDLTEFIEGYNPNVYDYLIESPAGTILRLDEIQDVDQTGDYRVQSSLKDAGCWSPVQRIQVIISDAQLIPEFNYEIDLGGGNIIVNGEIQILEPVLFEDISQGKVIIWNWDFGDGGSSSAQNPTHEYDRKGTYTVTLTTIDEFGCVAEYQRVVEVFDDYMIMVPNAFTPNGVKNQYFKPQFRGVASMEFYVFNTWGELIYEATTLEDLGWDGSLNGKPAMNGNYVYRAIFMTRSGERVEKSGVFVLIR</sequence>
<accession>A0ABV8AQ36</accession>
<dbReference type="Pfam" id="PF18911">
    <property type="entry name" value="PKD_4"/>
    <property type="match status" value="1"/>
</dbReference>
<evidence type="ECO:0000259" key="2">
    <source>
        <dbReference type="PROSITE" id="PS50093"/>
    </source>
</evidence>
<feature type="chain" id="PRO_5045613080" evidence="1">
    <location>
        <begin position="28"/>
        <end position="2603"/>
    </location>
</feature>
<dbReference type="InterPro" id="IPR013320">
    <property type="entry name" value="ConA-like_dom_sf"/>
</dbReference>
<feature type="signal peptide" evidence="1">
    <location>
        <begin position="1"/>
        <end position="27"/>
    </location>
</feature>
<keyword evidence="1" id="KW-0732">Signal</keyword>
<proteinExistence type="predicted"/>
<dbReference type="InterPro" id="IPR025667">
    <property type="entry name" value="SprB_repeat"/>
</dbReference>